<dbReference type="PANTHER" id="PTHR35970:SF1">
    <property type="entry name" value="SODIUM CHANNEL AND CLATHRIN LINKER 1"/>
    <property type="match status" value="1"/>
</dbReference>
<gene>
    <name evidence="2" type="ORF">g.22035</name>
</gene>
<feature type="coiled-coil region" evidence="1">
    <location>
        <begin position="422"/>
        <end position="460"/>
    </location>
</feature>
<dbReference type="GO" id="GO:0005814">
    <property type="term" value="C:centriole"/>
    <property type="evidence" value="ECO:0007669"/>
    <property type="project" value="TreeGrafter"/>
</dbReference>
<reference evidence="2" key="1">
    <citation type="submission" date="2015-12" db="EMBL/GenBank/DDBJ databases">
        <title>De novo transcriptome assembly of four potential Pierce s Disease insect vectors from Arizona vineyards.</title>
        <authorList>
            <person name="Tassone E.E."/>
        </authorList>
    </citation>
    <scope>NUCLEOTIDE SEQUENCE</scope>
</reference>
<sequence length="510" mass="59608">MESAIIDGETLLSIKNTLLEYEKKESIIENQLKSCVEDHDKLRKYSTAIVDENKRLVKILQSKCENESENQTSINLEESILLQNLKQQLALINNEKDTVKEMWTTSAQTIEDLKCELQKTKEQMENKAIYKKMETLKRDYSDAINLLETKLFKIQEERNHLQETHVKLDVKIQYMQSEIESTSKQNQELNSKLTMALVKSEELNKKCILLESKNRQLELCKDKDTKSKELETLIEKFKTERKDLEKALEKCHSTIEILRNQALAGKDKVEEAVKLVDDALADRDSALSRALKAEDESLRLQKEIKTLIDEAGFQVNKELLALKEEHSKELIAAQLDLKIAKQDNANKCAEIQQLNKECKRLESLITEKNNQVPAKFDKKLDKFYDNLLASEETKFQILSENEAIKRSHETLLERHRYCKMEKDMLAEQLLIMEEQIKILTKELKSTHERAEKLAQDIQNMHVKEHRLGNDELVLKLQQIQEKNIITTRELNRHIEQHKNMAKKWKNEMIG</sequence>
<dbReference type="PANTHER" id="PTHR35970">
    <property type="entry name" value="SODIUM CHANNEL AND CLATHRIN LINKER 1"/>
    <property type="match status" value="1"/>
</dbReference>
<dbReference type="EMBL" id="GEDC01018269">
    <property type="protein sequence ID" value="JAS19029.1"/>
    <property type="molecule type" value="Transcribed_RNA"/>
</dbReference>
<evidence type="ECO:0000313" key="2">
    <source>
        <dbReference type="EMBL" id="JAS19029.1"/>
    </source>
</evidence>
<protein>
    <submittedName>
        <fullName evidence="2">Uncharacterized protein</fullName>
    </submittedName>
</protein>
<organism evidence="2">
    <name type="scientific">Clastoptera arizonana</name>
    <name type="common">Arizona spittle bug</name>
    <dbReference type="NCBI Taxonomy" id="38151"/>
    <lineage>
        <taxon>Eukaryota</taxon>
        <taxon>Metazoa</taxon>
        <taxon>Ecdysozoa</taxon>
        <taxon>Arthropoda</taxon>
        <taxon>Hexapoda</taxon>
        <taxon>Insecta</taxon>
        <taxon>Pterygota</taxon>
        <taxon>Neoptera</taxon>
        <taxon>Paraneoptera</taxon>
        <taxon>Hemiptera</taxon>
        <taxon>Auchenorrhyncha</taxon>
        <taxon>Cercopoidea</taxon>
        <taxon>Clastopteridae</taxon>
        <taxon>Clastoptera</taxon>
    </lineage>
</organism>
<accession>A0A1B6CZY9</accession>
<dbReference type="GO" id="GO:0060271">
    <property type="term" value="P:cilium assembly"/>
    <property type="evidence" value="ECO:0007669"/>
    <property type="project" value="TreeGrafter"/>
</dbReference>
<keyword evidence="1" id="KW-0175">Coiled coil</keyword>
<feature type="non-terminal residue" evidence="2">
    <location>
        <position position="510"/>
    </location>
</feature>
<proteinExistence type="predicted"/>
<name>A0A1B6CZY9_9HEMI</name>
<dbReference type="InterPro" id="IPR038911">
    <property type="entry name" value="SCLT1"/>
</dbReference>
<feature type="coiled-coil region" evidence="1">
    <location>
        <begin position="290"/>
        <end position="371"/>
    </location>
</feature>
<dbReference type="GO" id="GO:0045162">
    <property type="term" value="P:clustering of voltage-gated sodium channels"/>
    <property type="evidence" value="ECO:0007669"/>
    <property type="project" value="InterPro"/>
</dbReference>
<evidence type="ECO:0000256" key="1">
    <source>
        <dbReference type="SAM" id="Coils"/>
    </source>
</evidence>
<feature type="coiled-coil region" evidence="1">
    <location>
        <begin position="82"/>
        <end position="261"/>
    </location>
</feature>
<dbReference type="AlphaFoldDB" id="A0A1B6CZY9"/>